<evidence type="ECO:0000256" key="7">
    <source>
        <dbReference type="ARBA" id="ARBA00022821"/>
    </source>
</evidence>
<sequence>MAYSKIVIFAILALSLLLSGAETRNAVLPGSNLFKMCCKNQPEFGTCDTREDDERCSQMCLDGCSTNKGGGCQPISAAPGSVCSCYC</sequence>
<dbReference type="Proteomes" id="UP000694864">
    <property type="component" value="Chromosome 20"/>
</dbReference>
<keyword evidence="6 8" id="KW-0732">Signal</keyword>
<evidence type="ECO:0000256" key="2">
    <source>
        <dbReference type="ARBA" id="ARBA00006722"/>
    </source>
</evidence>
<reference evidence="9" key="1">
    <citation type="journal article" date="2014" name="Nat. Commun.">
        <title>The emerging biofuel crop Camelina sativa retains a highly undifferentiated hexaploid genome structure.</title>
        <authorList>
            <person name="Kagale S."/>
            <person name="Koh C."/>
            <person name="Nixon J."/>
            <person name="Bollina V."/>
            <person name="Clarke W.E."/>
            <person name="Tuteja R."/>
            <person name="Spillane C."/>
            <person name="Robinson S.J."/>
            <person name="Links M.G."/>
            <person name="Clarke C."/>
            <person name="Higgins E.E."/>
            <person name="Huebert T."/>
            <person name="Sharpe A.G."/>
            <person name="Parkin I.A."/>
        </authorList>
    </citation>
    <scope>NUCLEOTIDE SEQUENCE [LARGE SCALE GENOMIC DNA]</scope>
    <source>
        <strain evidence="9">cv. DH55</strain>
    </source>
</reference>
<accession>A0ABM0XXT7</accession>
<keyword evidence="7" id="KW-0611">Plant defense</keyword>
<evidence type="ECO:0000256" key="8">
    <source>
        <dbReference type="SAM" id="SignalP"/>
    </source>
</evidence>
<evidence type="ECO:0000256" key="5">
    <source>
        <dbReference type="ARBA" id="ARBA00022577"/>
    </source>
</evidence>
<comment type="similarity">
    <text evidence="2">Belongs to the DEFL family.</text>
</comment>
<feature type="signal peptide" evidence="8">
    <location>
        <begin position="1"/>
        <end position="23"/>
    </location>
</feature>
<feature type="chain" id="PRO_5046725193" evidence="8">
    <location>
        <begin position="24"/>
        <end position="87"/>
    </location>
</feature>
<organism evidence="9 10">
    <name type="scientific">Camelina sativa</name>
    <name type="common">False flax</name>
    <name type="synonym">Myagrum sativum</name>
    <dbReference type="NCBI Taxonomy" id="90675"/>
    <lineage>
        <taxon>Eukaryota</taxon>
        <taxon>Viridiplantae</taxon>
        <taxon>Streptophyta</taxon>
        <taxon>Embryophyta</taxon>
        <taxon>Tracheophyta</taxon>
        <taxon>Spermatophyta</taxon>
        <taxon>Magnoliopsida</taxon>
        <taxon>eudicotyledons</taxon>
        <taxon>Gunneridae</taxon>
        <taxon>Pentapetalae</taxon>
        <taxon>rosids</taxon>
        <taxon>malvids</taxon>
        <taxon>Brassicales</taxon>
        <taxon>Brassicaceae</taxon>
        <taxon>Camelineae</taxon>
        <taxon>Camelina</taxon>
    </lineage>
</organism>
<dbReference type="PANTHER" id="PTHR34453">
    <property type="entry name" value="DEFENSIN-LIKE (DEFL) FAMILY PROTEIN-RELATED"/>
    <property type="match status" value="1"/>
</dbReference>
<keyword evidence="4" id="KW-0929">Antimicrobial</keyword>
<protein>
    <submittedName>
        <fullName evidence="10">Defensin-like protein 24</fullName>
    </submittedName>
</protein>
<evidence type="ECO:0000256" key="3">
    <source>
        <dbReference type="ARBA" id="ARBA00022525"/>
    </source>
</evidence>
<comment type="subcellular location">
    <subcellularLocation>
        <location evidence="1">Secreted</location>
    </subcellularLocation>
</comment>
<dbReference type="InterPro" id="IPR022618">
    <property type="entry name" value="Defensin-like_20-28"/>
</dbReference>
<dbReference type="RefSeq" id="XP_010492550.1">
    <property type="nucleotide sequence ID" value="XM_010494248.1"/>
</dbReference>
<proteinExistence type="inferred from homology"/>
<name>A0ABM0XXT7_CAMSA</name>
<keyword evidence="3" id="KW-0964">Secreted</keyword>
<evidence type="ECO:0000313" key="9">
    <source>
        <dbReference type="Proteomes" id="UP000694864"/>
    </source>
</evidence>
<keyword evidence="5" id="KW-0295">Fungicide</keyword>
<evidence type="ECO:0000256" key="6">
    <source>
        <dbReference type="ARBA" id="ARBA00022729"/>
    </source>
</evidence>
<dbReference type="PANTHER" id="PTHR34453:SF8">
    <property type="entry name" value="DEFENSIN-LIKE PROTEIN 24"/>
    <property type="match status" value="1"/>
</dbReference>
<keyword evidence="9" id="KW-1185">Reference proteome</keyword>
<dbReference type="GeneID" id="104769921"/>
<evidence type="ECO:0000256" key="4">
    <source>
        <dbReference type="ARBA" id="ARBA00022529"/>
    </source>
</evidence>
<evidence type="ECO:0000256" key="1">
    <source>
        <dbReference type="ARBA" id="ARBA00004613"/>
    </source>
</evidence>
<evidence type="ECO:0000313" key="10">
    <source>
        <dbReference type="RefSeq" id="XP_010492550.1"/>
    </source>
</evidence>
<reference evidence="10" key="2">
    <citation type="submission" date="2025-08" db="UniProtKB">
        <authorList>
            <consortium name="RefSeq"/>
        </authorList>
    </citation>
    <scope>IDENTIFICATION</scope>
    <source>
        <tissue evidence="10">Leaf</tissue>
    </source>
</reference>
<dbReference type="Pfam" id="PF10868">
    <property type="entry name" value="Defensin_like"/>
    <property type="match status" value="1"/>
</dbReference>
<gene>
    <name evidence="10" type="primary">LOC104769921</name>
</gene>